<feature type="coiled-coil region" evidence="4">
    <location>
        <begin position="699"/>
        <end position="778"/>
    </location>
</feature>
<dbReference type="PANTHER" id="PTHR45916">
    <property type="entry name" value="STRUCTURAL MAINTENANCE OF CHROMOSOMES PROTEIN 5"/>
    <property type="match status" value="1"/>
</dbReference>
<evidence type="ECO:0000256" key="1">
    <source>
        <dbReference type="ARBA" id="ARBA00010171"/>
    </source>
</evidence>
<dbReference type="InterPro" id="IPR027417">
    <property type="entry name" value="P-loop_NTPase"/>
</dbReference>
<dbReference type="SUPFAM" id="SSF52540">
    <property type="entry name" value="P-loop containing nucleoside triphosphate hydrolases"/>
    <property type="match status" value="2"/>
</dbReference>
<evidence type="ECO:0000256" key="3">
    <source>
        <dbReference type="ARBA" id="ARBA00023054"/>
    </source>
</evidence>
<comment type="caution">
    <text evidence="7">The sequence shown here is derived from an EMBL/GenBank/DDBJ whole genome shotgun (WGS) entry which is preliminary data.</text>
</comment>
<feature type="domain" description="Rad50/SbcC-type AAA" evidence="6">
    <location>
        <begin position="88"/>
        <end position="310"/>
    </location>
</feature>
<evidence type="ECO:0000259" key="6">
    <source>
        <dbReference type="Pfam" id="PF13476"/>
    </source>
</evidence>
<feature type="coiled-coil region" evidence="4">
    <location>
        <begin position="394"/>
        <end position="428"/>
    </location>
</feature>
<gene>
    <name evidence="7" type="ORF">PRZ48_001790</name>
</gene>
<evidence type="ECO:0000256" key="4">
    <source>
        <dbReference type="SAM" id="Coils"/>
    </source>
</evidence>
<dbReference type="InterPro" id="IPR038729">
    <property type="entry name" value="Rad50/SbcC_AAA"/>
</dbReference>
<feature type="coiled-coil region" evidence="4">
    <location>
        <begin position="926"/>
        <end position="963"/>
    </location>
</feature>
<dbReference type="EMBL" id="JAXOVC010000001">
    <property type="protein sequence ID" value="KAK4508053.1"/>
    <property type="molecule type" value="Genomic_DNA"/>
</dbReference>
<feature type="coiled-coil region" evidence="4">
    <location>
        <begin position="821"/>
        <end position="869"/>
    </location>
</feature>
<organism evidence="7 8">
    <name type="scientific">Zasmidium cellare</name>
    <name type="common">Wine cellar mold</name>
    <name type="synonym">Racodium cellare</name>
    <dbReference type="NCBI Taxonomy" id="395010"/>
    <lineage>
        <taxon>Eukaryota</taxon>
        <taxon>Fungi</taxon>
        <taxon>Dikarya</taxon>
        <taxon>Ascomycota</taxon>
        <taxon>Pezizomycotina</taxon>
        <taxon>Dothideomycetes</taxon>
        <taxon>Dothideomycetidae</taxon>
        <taxon>Mycosphaerellales</taxon>
        <taxon>Mycosphaerellaceae</taxon>
        <taxon>Zasmidium</taxon>
    </lineage>
</organism>
<dbReference type="Gene3D" id="3.40.50.300">
    <property type="entry name" value="P-loop containing nucleotide triphosphate hydrolases"/>
    <property type="match status" value="2"/>
</dbReference>
<evidence type="ECO:0000256" key="5">
    <source>
        <dbReference type="SAM" id="MobiDB-lite"/>
    </source>
</evidence>
<feature type="compositionally biased region" description="Basic and acidic residues" evidence="5">
    <location>
        <begin position="68"/>
        <end position="82"/>
    </location>
</feature>
<dbReference type="Pfam" id="PF13476">
    <property type="entry name" value="AAA_23"/>
    <property type="match status" value="1"/>
</dbReference>
<evidence type="ECO:0000256" key="2">
    <source>
        <dbReference type="ARBA" id="ARBA00018687"/>
    </source>
</evidence>
<keyword evidence="8" id="KW-1185">Reference proteome</keyword>
<feature type="region of interest" description="Disordered" evidence="5">
    <location>
        <begin position="487"/>
        <end position="507"/>
    </location>
</feature>
<sequence length="1135" mass="130092">MSSPSGSRRRQRDDDDDAGSDQGRYEDSTPGSKRRRLDGGDSGTEDDEDQDGPVLPDNYRRSPKGKGRARDVESDEPQEHHPGSIVRVLLKDFVTYTHAEFFPGPNLNMVIGPNGTGKSTLVCAICIGLGWSTSHLGRAKDISEFVKHGRKQAEIEIELKADPNRHSENPVITHKINRDGGGKSGQNKSIWLINGKKSNHKSAQELARSFSIQVDNLCQFLPQDRVVEFAALSPVDLLVQTQRAAAPERVSEWHDQLKGLGKEQKQKQTEQQGLFETIKSMEDRQRSQEDEVNRLRERTSLQEKVALLEKMRPFAEYSQLVKEHAEAKARREEASKELQSLARRIQPTLDAIEKKKDYSTTLEKAVGARTRLLQRCENDAVSKLNAYNATKTAIEECDKRLEAEKNSVKEAKKEMNRMQVNIRDTKRAMENPPEPFDPTVFNDRAREMTGRMRQIDNQMNEIHESKEGLSTQVQQRKAMIDEEEKNLQNLQSQAGRQTNKLKSQSSDTSKAWDWIQKNRDMFEGQVFGPAMIECSVKDTAHARQVETVLGRGELLAFTVTSQRDFKILDEQLYRQLKLTDINIRSSLQPLEAFRAPCTEDELRRLGLQSWLIDLIEGPSEVLAMLCDNRNLHMTAYTPSEISSAQYEALSKSNISSWVTKTKSYQVIRRREYSDHATSRVQSLRQANLLTDAPVDTQQERDIRRRKADLEGEVEQIREEIKGVAKRYTELRNNKAKLEADQKELQEEKGRKQAQHTKFNGLEAKLESYKKKLESARAEVLQNGQRKMDILREVDEHHLKKGQQALDYASTVESLRDLHRKVLEAEISHIEAKSDLEQLQARSAQDKQQLQEREAEVNRLREITKQAREKGKALQQHCVEQRENMNQEEQAYHDEHAGSWDKDQLETDIQSAQAALDSLLGGNENIIREFEQRAQKILEKRAQLDRLQANLEELDNEIADIRSKWEPELDIIVDQISTAFSENFQGIGCAGEVAIHKDEDFEQWAIQIKVKFREKEELSILDSHRQSGGERAVSTIFYLMALQSLARAPFRVVDEINQGMDPRNERLVHSRMVDIACAEHTSQYFLITPKLLPNLRYHRNMKVHCIASGEYMPEDHKELDFQMLLKRALAVRAAAH</sequence>
<evidence type="ECO:0000313" key="8">
    <source>
        <dbReference type="Proteomes" id="UP001305779"/>
    </source>
</evidence>
<accession>A0ABR0F3K8</accession>
<reference evidence="7 8" key="1">
    <citation type="journal article" date="2023" name="G3 (Bethesda)">
        <title>A chromosome-level genome assembly of Zasmidium syzygii isolated from banana leaves.</title>
        <authorList>
            <person name="van Westerhoven A.C."/>
            <person name="Mehrabi R."/>
            <person name="Talebi R."/>
            <person name="Steentjes M.B.F."/>
            <person name="Corcolon B."/>
            <person name="Chong P.A."/>
            <person name="Kema G.H.J."/>
            <person name="Seidl M.F."/>
        </authorList>
    </citation>
    <scope>NUCLEOTIDE SEQUENCE [LARGE SCALE GENOMIC DNA]</scope>
    <source>
        <strain evidence="7 8">P124</strain>
    </source>
</reference>
<evidence type="ECO:0000313" key="7">
    <source>
        <dbReference type="EMBL" id="KAK4508053.1"/>
    </source>
</evidence>
<feature type="region of interest" description="Disordered" evidence="5">
    <location>
        <begin position="1"/>
        <end position="83"/>
    </location>
</feature>
<feature type="coiled-coil region" evidence="4">
    <location>
        <begin position="278"/>
        <end position="344"/>
    </location>
</feature>
<proteinExistence type="inferred from homology"/>
<protein>
    <recommendedName>
        <fullName evidence="2">Structural maintenance of chromosomes protein 5</fullName>
    </recommendedName>
</protein>
<name>A0ABR0F3K8_ZASCE</name>
<keyword evidence="3 4" id="KW-0175">Coiled coil</keyword>
<comment type="similarity">
    <text evidence="1">Belongs to the SMC family. SMC5 subfamily.</text>
</comment>
<dbReference type="Proteomes" id="UP001305779">
    <property type="component" value="Unassembled WGS sequence"/>
</dbReference>
<dbReference type="PANTHER" id="PTHR45916:SF1">
    <property type="entry name" value="STRUCTURAL MAINTENANCE OF CHROMOSOMES PROTEIN 5"/>
    <property type="match status" value="1"/>
</dbReference>